<feature type="coiled-coil region" evidence="1">
    <location>
        <begin position="90"/>
        <end position="147"/>
    </location>
</feature>
<evidence type="ECO:0000256" key="2">
    <source>
        <dbReference type="SAM" id="MobiDB-lite"/>
    </source>
</evidence>
<dbReference type="EMBL" id="BAVS01000006">
    <property type="protein sequence ID" value="GAE92693.1"/>
    <property type="molecule type" value="Genomic_DNA"/>
</dbReference>
<comment type="caution">
    <text evidence="3">The sequence shown here is derived from an EMBL/GenBank/DDBJ whole genome shotgun (WGS) entry which is preliminary data.</text>
</comment>
<sequence>MYQYKLYNYQDIEKLNRELEVYKKVVESRNVGNSISYWETKQELEVLKQKLQKNKGEMKVMEQSYQNQIKDYVDKEQKISHQINAIHHSIQQLKKDVTTIKGEVKELRVNELLEKINQVIGHTNLDLNDENKQVSEQKQKFQQINKQHIRKRNSDYRQLQLMLKSATPKKQQTPPSSQQKVTDSNQVTTNPGRHMFTVQNEGKTFYNTKYEWNRNIIVKKTTTKTEKLKKEKKEEQLMEEASIVAQSEKESNPSPSIENKPVEAVQKNQPIVPEIIPTENIPVEVEEKNEPVSSETSQTENKIETEHEATNTTSGFKKTWLLAKSIWKK</sequence>
<proteinExistence type="predicted"/>
<feature type="compositionally biased region" description="Polar residues" evidence="2">
    <location>
        <begin position="181"/>
        <end position="193"/>
    </location>
</feature>
<evidence type="ECO:0000313" key="4">
    <source>
        <dbReference type="Proteomes" id="UP000019102"/>
    </source>
</evidence>
<dbReference type="AlphaFoldDB" id="W4VIQ0"/>
<feature type="compositionally biased region" description="Polar residues" evidence="2">
    <location>
        <begin position="291"/>
        <end position="300"/>
    </location>
</feature>
<protein>
    <submittedName>
        <fullName evidence="3">Uncharacterized protein</fullName>
    </submittedName>
</protein>
<keyword evidence="1" id="KW-0175">Coiled coil</keyword>
<feature type="region of interest" description="Disordered" evidence="2">
    <location>
        <begin position="243"/>
        <end position="311"/>
    </location>
</feature>
<dbReference type="OrthoDB" id="2969927at2"/>
<feature type="region of interest" description="Disordered" evidence="2">
    <location>
        <begin position="165"/>
        <end position="193"/>
    </location>
</feature>
<dbReference type="eggNOG" id="ENOG50336WK">
    <property type="taxonomic scope" value="Bacteria"/>
</dbReference>
<accession>W4VIQ0</accession>
<feature type="compositionally biased region" description="Low complexity" evidence="2">
    <location>
        <begin position="168"/>
        <end position="180"/>
    </location>
</feature>
<organism evidence="3 4">
    <name type="scientific">Gracilibacillus boraciitolerans JCM 21714</name>
    <dbReference type="NCBI Taxonomy" id="1298598"/>
    <lineage>
        <taxon>Bacteria</taxon>
        <taxon>Bacillati</taxon>
        <taxon>Bacillota</taxon>
        <taxon>Bacilli</taxon>
        <taxon>Bacillales</taxon>
        <taxon>Bacillaceae</taxon>
        <taxon>Gracilibacillus</taxon>
    </lineage>
</organism>
<reference evidence="3 4" key="1">
    <citation type="journal article" date="2014" name="Genome Announc.">
        <title>Draft Genome Sequence of the Boron-Tolerant and Moderately Halotolerant Bacterium Gracilibacillus boraciitolerans JCM 21714T.</title>
        <authorList>
            <person name="Ahmed I."/>
            <person name="Oshima K."/>
            <person name="Suda W."/>
            <person name="Kitamura K."/>
            <person name="Iida T."/>
            <person name="Ohmori Y."/>
            <person name="Fujiwara T."/>
            <person name="Hattori M."/>
            <person name="Ohkuma M."/>
        </authorList>
    </citation>
    <scope>NUCLEOTIDE SEQUENCE [LARGE SCALE GENOMIC DNA]</scope>
    <source>
        <strain evidence="3 4">JCM 21714</strain>
    </source>
</reference>
<dbReference type="STRING" id="1298598.JCM21714_1704"/>
<gene>
    <name evidence="3" type="ORF">JCM21714_1704</name>
</gene>
<keyword evidence="4" id="KW-1185">Reference proteome</keyword>
<dbReference type="Proteomes" id="UP000019102">
    <property type="component" value="Unassembled WGS sequence"/>
</dbReference>
<evidence type="ECO:0000313" key="3">
    <source>
        <dbReference type="EMBL" id="GAE92693.1"/>
    </source>
</evidence>
<evidence type="ECO:0000256" key="1">
    <source>
        <dbReference type="SAM" id="Coils"/>
    </source>
</evidence>
<name>W4VIQ0_9BACI</name>
<dbReference type="RefSeq" id="WP_035722748.1">
    <property type="nucleotide sequence ID" value="NZ_BAVS01000006.1"/>
</dbReference>